<comment type="caution">
    <text evidence="1">The sequence shown here is derived from an EMBL/GenBank/DDBJ whole genome shotgun (WGS) entry which is preliminary data.</text>
</comment>
<name>A0ACC1DI93_9NEOP</name>
<reference evidence="1 2" key="1">
    <citation type="journal article" date="2021" name="Front. Genet.">
        <title>Chromosome-Level Genome Assembly Reveals Significant Gene Expansion in the Toll and IMD Signaling Pathways of Dendrolimus kikuchii.</title>
        <authorList>
            <person name="Zhou J."/>
            <person name="Wu P."/>
            <person name="Xiong Z."/>
            <person name="Liu N."/>
            <person name="Zhao N."/>
            <person name="Ji M."/>
            <person name="Qiu Y."/>
            <person name="Yang B."/>
        </authorList>
    </citation>
    <scope>NUCLEOTIDE SEQUENCE [LARGE SCALE GENOMIC DNA]</scope>
    <source>
        <strain evidence="1">Ann1</strain>
    </source>
</reference>
<dbReference type="EMBL" id="CM034388">
    <property type="protein sequence ID" value="KAJ0183327.1"/>
    <property type="molecule type" value="Genomic_DNA"/>
</dbReference>
<keyword evidence="2" id="KW-1185">Reference proteome</keyword>
<accession>A0ACC1DI93</accession>
<organism evidence="1 2">
    <name type="scientific">Dendrolimus kikuchii</name>
    <dbReference type="NCBI Taxonomy" id="765133"/>
    <lineage>
        <taxon>Eukaryota</taxon>
        <taxon>Metazoa</taxon>
        <taxon>Ecdysozoa</taxon>
        <taxon>Arthropoda</taxon>
        <taxon>Hexapoda</taxon>
        <taxon>Insecta</taxon>
        <taxon>Pterygota</taxon>
        <taxon>Neoptera</taxon>
        <taxon>Endopterygota</taxon>
        <taxon>Lepidoptera</taxon>
        <taxon>Glossata</taxon>
        <taxon>Ditrysia</taxon>
        <taxon>Bombycoidea</taxon>
        <taxon>Lasiocampidae</taxon>
        <taxon>Dendrolimus</taxon>
    </lineage>
</organism>
<sequence length="67" mass="7593">MYAYAPRLSADFAVALRVRDCATRRPASAQAHATCTRAPPFRYPPSFQLTRDLSVNLKLFWCTECDP</sequence>
<dbReference type="Proteomes" id="UP000824533">
    <property type="component" value="Linkage Group LG02"/>
</dbReference>
<protein>
    <submittedName>
        <fullName evidence="1">Uncharacterized protein</fullName>
    </submittedName>
</protein>
<proteinExistence type="predicted"/>
<gene>
    <name evidence="1" type="ORF">K1T71_001303</name>
</gene>
<evidence type="ECO:0000313" key="1">
    <source>
        <dbReference type="EMBL" id="KAJ0183327.1"/>
    </source>
</evidence>
<evidence type="ECO:0000313" key="2">
    <source>
        <dbReference type="Proteomes" id="UP000824533"/>
    </source>
</evidence>